<proteinExistence type="predicted"/>
<keyword evidence="2" id="KW-1185">Reference proteome</keyword>
<dbReference type="EMBL" id="CP125942">
    <property type="protein sequence ID" value="XAO47029.1"/>
    <property type="molecule type" value="Genomic_DNA"/>
</dbReference>
<evidence type="ECO:0000313" key="1">
    <source>
        <dbReference type="EMBL" id="XAO47029.1"/>
    </source>
</evidence>
<evidence type="ECO:0000313" key="2">
    <source>
        <dbReference type="Proteomes" id="UP001486888"/>
    </source>
</evidence>
<reference evidence="1 2" key="1">
    <citation type="submission" date="2023-05" db="EMBL/GenBank/DDBJ databases">
        <title>Glutamicibacter sp. B1, complete genome.</title>
        <authorList>
            <person name="Long Y.H."/>
            <person name="Fang T."/>
            <person name="Li X.Y."/>
        </authorList>
    </citation>
    <scope>NUCLEOTIDE SEQUENCE [LARGE SCALE GENOMIC DNA]</scope>
    <source>
        <strain evidence="1 2">B1</strain>
    </source>
</reference>
<protein>
    <submittedName>
        <fullName evidence="1">Uncharacterized protein</fullName>
    </submittedName>
</protein>
<sequence>MAQNIKIKNISPLGDLDVPLLGQIVKAGQTISVPQAAADKLLAQARNFEQVGGNR</sequence>
<name>A0AAU6WH57_9MICC</name>
<dbReference type="AlphaFoldDB" id="A0AAU6WH57"/>
<dbReference type="Proteomes" id="UP001486888">
    <property type="component" value="Chromosome"/>
</dbReference>
<organism evidence="1 2">
    <name type="scientific">Glutamicibacter ectropisis</name>
    <dbReference type="NCBI Taxonomy" id="3046593"/>
    <lineage>
        <taxon>Bacteria</taxon>
        <taxon>Bacillati</taxon>
        <taxon>Actinomycetota</taxon>
        <taxon>Actinomycetes</taxon>
        <taxon>Micrococcales</taxon>
        <taxon>Micrococcaceae</taxon>
        <taxon>Glutamicibacter</taxon>
    </lineage>
</organism>
<accession>A0AAU6WH57</accession>
<dbReference type="KEGG" id="gey:QMQ05_05765"/>
<dbReference type="RefSeq" id="WP_321171450.1">
    <property type="nucleotide sequence ID" value="NZ_CP125942.1"/>
</dbReference>
<gene>
    <name evidence="1" type="ORF">QMQ05_05765</name>
</gene>